<sequence length="175" mass="19325">MSKIFFFGLLLISGINKGDALIDFYHFCGGDLLADTIGGPNAITYPDLDDAFDMCDESPSCIGINGTDETGFVLLSNFINIKLNGGSYTYYLADRSNRLSLSNAPSDLDIKVLFAIYPRYNCPSQWSSIGTICVGKQQITQEICNLYPAYLHATFNLVTNQCEARTKEQILASWT</sequence>
<proteinExistence type="predicted"/>
<evidence type="ECO:0000313" key="3">
    <source>
        <dbReference type="WBParaSite" id="PDA_v2.g22592.t1"/>
    </source>
</evidence>
<dbReference type="AlphaFoldDB" id="A0A914PWB0"/>
<protein>
    <submittedName>
        <fullName evidence="3">Uncharacterized protein</fullName>
    </submittedName>
</protein>
<dbReference type="Proteomes" id="UP000887578">
    <property type="component" value="Unplaced"/>
</dbReference>
<dbReference type="WBParaSite" id="PDA_v2.g22592.t1">
    <property type="protein sequence ID" value="PDA_v2.g22592.t1"/>
    <property type="gene ID" value="PDA_v2.g22592"/>
</dbReference>
<reference evidence="3" key="1">
    <citation type="submission" date="2022-11" db="UniProtKB">
        <authorList>
            <consortium name="WormBaseParasite"/>
        </authorList>
    </citation>
    <scope>IDENTIFICATION</scope>
</reference>
<evidence type="ECO:0000313" key="2">
    <source>
        <dbReference type="Proteomes" id="UP000887578"/>
    </source>
</evidence>
<feature type="chain" id="PRO_5037011541" evidence="1">
    <location>
        <begin position="21"/>
        <end position="175"/>
    </location>
</feature>
<name>A0A914PWB0_9BILA</name>
<feature type="signal peptide" evidence="1">
    <location>
        <begin position="1"/>
        <end position="20"/>
    </location>
</feature>
<evidence type="ECO:0000256" key="1">
    <source>
        <dbReference type="SAM" id="SignalP"/>
    </source>
</evidence>
<accession>A0A914PWB0</accession>
<organism evidence="2 3">
    <name type="scientific">Panagrolaimus davidi</name>
    <dbReference type="NCBI Taxonomy" id="227884"/>
    <lineage>
        <taxon>Eukaryota</taxon>
        <taxon>Metazoa</taxon>
        <taxon>Ecdysozoa</taxon>
        <taxon>Nematoda</taxon>
        <taxon>Chromadorea</taxon>
        <taxon>Rhabditida</taxon>
        <taxon>Tylenchina</taxon>
        <taxon>Panagrolaimomorpha</taxon>
        <taxon>Panagrolaimoidea</taxon>
        <taxon>Panagrolaimidae</taxon>
        <taxon>Panagrolaimus</taxon>
    </lineage>
</organism>
<keyword evidence="1" id="KW-0732">Signal</keyword>
<keyword evidence="2" id="KW-1185">Reference proteome</keyword>